<dbReference type="EMBL" id="JH413793">
    <property type="protein sequence ID" value="EHL32794.1"/>
    <property type="molecule type" value="Genomic_DNA"/>
</dbReference>
<reference evidence="2 3" key="1">
    <citation type="journal article" date="2011" name="BMC Genomics">
        <title>Insight into cross-talk between intra-amoebal pathogens.</title>
        <authorList>
            <person name="Gimenez G."/>
            <person name="Bertelli C."/>
            <person name="Moliner C."/>
            <person name="Robert C."/>
            <person name="Raoult D."/>
            <person name="Fournier P.E."/>
            <person name="Greub G."/>
        </authorList>
    </citation>
    <scope>NUCLEOTIDE SEQUENCE [LARGE SCALE GENOMIC DNA]</scope>
    <source>
        <strain evidence="2 3">LLAP12</strain>
    </source>
</reference>
<name>G9EIM6_9GAMM</name>
<keyword evidence="1" id="KW-1133">Transmembrane helix</keyword>
<feature type="transmembrane region" description="Helical" evidence="1">
    <location>
        <begin position="50"/>
        <end position="74"/>
    </location>
</feature>
<evidence type="ECO:0000256" key="1">
    <source>
        <dbReference type="SAM" id="Phobius"/>
    </source>
</evidence>
<proteinExistence type="predicted"/>
<protein>
    <submittedName>
        <fullName evidence="2">Uncharacterized protein</fullName>
    </submittedName>
</protein>
<organism evidence="2 3">
    <name type="scientific">Legionella drancourtii LLAP12</name>
    <dbReference type="NCBI Taxonomy" id="658187"/>
    <lineage>
        <taxon>Bacteria</taxon>
        <taxon>Pseudomonadati</taxon>
        <taxon>Pseudomonadota</taxon>
        <taxon>Gammaproteobacteria</taxon>
        <taxon>Legionellales</taxon>
        <taxon>Legionellaceae</taxon>
        <taxon>Legionella</taxon>
    </lineage>
</organism>
<dbReference type="RefSeq" id="WP_006869023.1">
    <property type="nucleotide sequence ID" value="NZ_JH413793.1"/>
</dbReference>
<keyword evidence="3" id="KW-1185">Reference proteome</keyword>
<dbReference type="AlphaFoldDB" id="G9EIM6"/>
<keyword evidence="1" id="KW-0812">Transmembrane</keyword>
<dbReference type="Proteomes" id="UP000002770">
    <property type="component" value="Unassembled WGS sequence"/>
</dbReference>
<keyword evidence="1" id="KW-0472">Membrane</keyword>
<dbReference type="STRING" id="658187.LDG_5032"/>
<dbReference type="HOGENOM" id="CLU_653446_0_0_6"/>
<evidence type="ECO:0000313" key="2">
    <source>
        <dbReference type="EMBL" id="EHL32794.1"/>
    </source>
</evidence>
<dbReference type="InParanoid" id="G9EIM6"/>
<evidence type="ECO:0000313" key="3">
    <source>
        <dbReference type="Proteomes" id="UP000002770"/>
    </source>
</evidence>
<sequence length="420" mass="47687">MKSSRAAFYATFKFITEMTNKIFSLGCDRLNYCSSIWPIPFYLIGKLAKYVIGFPLGIVAGLFAGGIVGIVNLFKNKKVNDIEKEVSPTSHTATFNPVSHELKKEGMRNLFLSDVDITSNRPIFNTEFNEFKKEGIHNLLLSSGKDGVPVQDTNIKKKAKIYQSALNEKKVKLRNKIDLLGVLIEDKITLLNQRCKIHDEILTRCDQLQSQLNDEGLIAHSAQKFSHNQPYTEKKMSCPCGFVKSYICPHCKMPAISHETIKTTPIYVPDTAKRNLAKRNCVSIAKELASEKEKTLLTQAEYTKREDLIEIKEKLCQFISLVSNVQNENKLLELLTNYSIILSEVEKHMSEEKSFRKNDYLPKSDYAQSIIAAMMIRQTSRGNVLFQKIPEEVQELIALATTSPGFSQEEARNIFRLNSK</sequence>
<gene>
    <name evidence="2" type="ORF">LDG_5032</name>
</gene>
<accession>G9EIM6</accession>